<evidence type="ECO:0000256" key="4">
    <source>
        <dbReference type="RuleBase" id="RU003651"/>
    </source>
</evidence>
<dbReference type="FunFam" id="3.40.50.300:FF:001025">
    <property type="entry name" value="ATPase family, AAA domain-containing 2B"/>
    <property type="match status" value="2"/>
</dbReference>
<feature type="region of interest" description="Disordered" evidence="5">
    <location>
        <begin position="207"/>
        <end position="240"/>
    </location>
</feature>
<feature type="compositionally biased region" description="Polar residues" evidence="5">
    <location>
        <begin position="143"/>
        <end position="153"/>
    </location>
</feature>
<evidence type="ECO:0000313" key="7">
    <source>
        <dbReference type="EMBL" id="KAI7845235.1"/>
    </source>
</evidence>
<dbReference type="PANTHER" id="PTHR23077:SF171">
    <property type="entry name" value="NUCLEAR VALOSIN-CONTAINING PROTEIN-LIKE"/>
    <property type="match status" value="1"/>
</dbReference>
<dbReference type="EMBL" id="JADXDR010000020">
    <property type="protein sequence ID" value="KAI7845235.1"/>
    <property type="molecule type" value="Genomic_DNA"/>
</dbReference>
<evidence type="ECO:0000256" key="1">
    <source>
        <dbReference type="ARBA" id="ARBA00022741"/>
    </source>
</evidence>
<dbReference type="GO" id="GO:0005524">
    <property type="term" value="F:ATP binding"/>
    <property type="evidence" value="ECO:0007669"/>
    <property type="project" value="UniProtKB-KW"/>
</dbReference>
<feature type="domain" description="AAA+ ATPase" evidence="6">
    <location>
        <begin position="566"/>
        <end position="669"/>
    </location>
</feature>
<proteinExistence type="inferred from homology"/>
<evidence type="ECO:0000313" key="8">
    <source>
        <dbReference type="Proteomes" id="UP001205105"/>
    </source>
</evidence>
<feature type="compositionally biased region" description="Low complexity" evidence="5">
    <location>
        <begin position="207"/>
        <end position="237"/>
    </location>
</feature>
<dbReference type="AlphaFoldDB" id="A0AAD5DZN6"/>
<protein>
    <recommendedName>
        <fullName evidence="6">AAA+ ATPase domain-containing protein</fullName>
    </recommendedName>
</protein>
<evidence type="ECO:0000256" key="3">
    <source>
        <dbReference type="ARBA" id="ARBA00023054"/>
    </source>
</evidence>
<feature type="region of interest" description="Disordered" evidence="5">
    <location>
        <begin position="136"/>
        <end position="156"/>
    </location>
</feature>
<dbReference type="GO" id="GO:0016887">
    <property type="term" value="F:ATP hydrolysis activity"/>
    <property type="evidence" value="ECO:0007669"/>
    <property type="project" value="InterPro"/>
</dbReference>
<dbReference type="InterPro" id="IPR003960">
    <property type="entry name" value="ATPase_AAA_CS"/>
</dbReference>
<feature type="domain" description="AAA+ ATPase" evidence="6">
    <location>
        <begin position="290"/>
        <end position="424"/>
    </location>
</feature>
<dbReference type="SMART" id="SM00382">
    <property type="entry name" value="AAA"/>
    <property type="match status" value="2"/>
</dbReference>
<dbReference type="Pfam" id="PF00004">
    <property type="entry name" value="AAA"/>
    <property type="match status" value="2"/>
</dbReference>
<name>A0AAD5DZN6_9CHLO</name>
<evidence type="ECO:0000259" key="6">
    <source>
        <dbReference type="SMART" id="SM00382"/>
    </source>
</evidence>
<accession>A0AAD5DZN6</accession>
<dbReference type="InterPro" id="IPR050168">
    <property type="entry name" value="AAA_ATPase_domain"/>
</dbReference>
<reference evidence="7" key="1">
    <citation type="submission" date="2020-11" db="EMBL/GenBank/DDBJ databases">
        <title>Chlorella ohadii genome sequencing and assembly.</title>
        <authorList>
            <person name="Murik O."/>
            <person name="Treves H."/>
            <person name="Kedem I."/>
            <person name="Shotland Y."/>
            <person name="Kaplan A."/>
        </authorList>
    </citation>
    <scope>NUCLEOTIDE SEQUENCE</scope>
    <source>
        <strain evidence="7">1</strain>
    </source>
</reference>
<dbReference type="InterPro" id="IPR003959">
    <property type="entry name" value="ATPase_AAA_core"/>
</dbReference>
<keyword evidence="8" id="KW-1185">Reference proteome</keyword>
<keyword evidence="2 4" id="KW-0067">ATP-binding</keyword>
<comment type="caution">
    <text evidence="7">The sequence shown here is derived from an EMBL/GenBank/DDBJ whole genome shotgun (WGS) entry which is preliminary data.</text>
</comment>
<dbReference type="PANTHER" id="PTHR23077">
    <property type="entry name" value="AAA-FAMILY ATPASE"/>
    <property type="match status" value="1"/>
</dbReference>
<dbReference type="Gene3D" id="1.10.8.60">
    <property type="match status" value="1"/>
</dbReference>
<dbReference type="PROSITE" id="PS00674">
    <property type="entry name" value="AAA"/>
    <property type="match status" value="1"/>
</dbReference>
<dbReference type="SUPFAM" id="SSF52540">
    <property type="entry name" value="P-loop containing nucleoside triphosphate hydrolases"/>
    <property type="match status" value="2"/>
</dbReference>
<feature type="compositionally biased region" description="Low complexity" evidence="5">
    <location>
        <begin position="25"/>
        <end position="49"/>
    </location>
</feature>
<organism evidence="7 8">
    <name type="scientific">Chlorella ohadii</name>
    <dbReference type="NCBI Taxonomy" id="2649997"/>
    <lineage>
        <taxon>Eukaryota</taxon>
        <taxon>Viridiplantae</taxon>
        <taxon>Chlorophyta</taxon>
        <taxon>core chlorophytes</taxon>
        <taxon>Trebouxiophyceae</taxon>
        <taxon>Chlorellales</taxon>
        <taxon>Chlorellaceae</taxon>
        <taxon>Chlorella clade</taxon>
        <taxon>Chlorella</taxon>
    </lineage>
</organism>
<evidence type="ECO:0000256" key="5">
    <source>
        <dbReference type="SAM" id="MobiDB-lite"/>
    </source>
</evidence>
<keyword evidence="1 4" id="KW-0547">Nucleotide-binding</keyword>
<feature type="region of interest" description="Disordered" evidence="5">
    <location>
        <begin position="24"/>
        <end position="49"/>
    </location>
</feature>
<dbReference type="Proteomes" id="UP001205105">
    <property type="component" value="Unassembled WGS sequence"/>
</dbReference>
<gene>
    <name evidence="7" type="ORF">COHA_001279</name>
</gene>
<dbReference type="Gene3D" id="3.40.50.300">
    <property type="entry name" value="P-loop containing nucleotide triphosphate hydrolases"/>
    <property type="match status" value="2"/>
</dbReference>
<dbReference type="InterPro" id="IPR003593">
    <property type="entry name" value="AAA+_ATPase"/>
</dbReference>
<dbReference type="InterPro" id="IPR027417">
    <property type="entry name" value="P-loop_NTPase"/>
</dbReference>
<keyword evidence="3" id="KW-0175">Coiled coil</keyword>
<comment type="similarity">
    <text evidence="4">Belongs to the AAA ATPase family.</text>
</comment>
<sequence>MTEVARQESWWSSSSWFAGGVLQDAPAAPAAQPVASQPAVPGDARPAQQQDGAGLLLVGGARAQSRFSGRTAIPIATCTPLSSAGNAAVQAPAAAAATAAAAPTAAAPHPSMRSGQEQPQAAPLPALGRHAAWAGRPAGHTIDGSTPTRSSSACGEHTSRWVFDTASWQWRVRDGQPCAAAASPSDKHQLAARRWGDSRDGLGAAALGRQQAEQQAASKANDSSSAAAATARPAAPAKRQRLHVGAMTGDTSDAGWAAVGGLQRQKEALMEAVSWPLAHPRLFARLGAGGARGVLLHGPPGSGKTHLVRALAAEAQLGIVVLNGGECAGQDAEKRLRSAFNQAKSQAPCILLLDELDALAPSRAASTSEHERQATARLLAAMDELRASRARVALVGATNRREAVDAALRRAGRLDCEVALGALRPEERAEVLRCCTARMPLAPDVQLDAFAARLRGFVAADVAAVAAEAALLCAAEAVRALEAEGRHVPSALEQPEFLASLRVSAAHFEAAVVRLGPSVLRGLAPEVPAVRWDDIGGLQEAKAALRELVELPLAHGHLLDAYGLPPPRGALLYGPPGCGKTLLAKAAANECGANFLSIRGPELLSKWLGESEAAVRRVFNAARQAAPCLLFFDEFDSVGGRRSASSSGGGDAAAARVLNQLLVEMDGLTGVTGAACLCWRPPTAPKRWTPP</sequence>
<evidence type="ECO:0000256" key="2">
    <source>
        <dbReference type="ARBA" id="ARBA00022840"/>
    </source>
</evidence>